<protein>
    <submittedName>
        <fullName evidence="1">Uncharacterized protein</fullName>
    </submittedName>
</protein>
<dbReference type="PATRIC" id="fig|1088721.3.peg.4394"/>
<keyword evidence="2" id="KW-1185">Reference proteome</keyword>
<proteinExistence type="predicted"/>
<sequence length="44" mass="4704">MVGDDIVYFKRCSEAQCGMPGHPDNLSARIAFYADATVAASPLD</sequence>
<organism evidence="1 2">
    <name type="scientific">Novosphingobium pentaromativorans US6-1</name>
    <dbReference type="NCBI Taxonomy" id="1088721"/>
    <lineage>
        <taxon>Bacteria</taxon>
        <taxon>Pseudomonadati</taxon>
        <taxon>Pseudomonadota</taxon>
        <taxon>Alphaproteobacteria</taxon>
        <taxon>Sphingomonadales</taxon>
        <taxon>Sphingomonadaceae</taxon>
        <taxon>Novosphingobium</taxon>
    </lineage>
</organism>
<reference evidence="1 2" key="1">
    <citation type="journal article" date="2012" name="J. Bacteriol.">
        <title>Genome sequence of benzo(a)pyrene-degrading bacterium Novosphingobium pentaromativorans US6-1.</title>
        <authorList>
            <person name="Luo Y.R."/>
            <person name="Kang S.G."/>
            <person name="Kim S.J."/>
            <person name="Kim M.R."/>
            <person name="Li N."/>
            <person name="Lee J.H."/>
            <person name="Kwon K.K."/>
        </authorList>
    </citation>
    <scope>NUCLEOTIDE SEQUENCE [LARGE SCALE GENOMIC DNA]</scope>
    <source>
        <strain evidence="1 2">US6-1</strain>
    </source>
</reference>
<dbReference type="RefSeq" id="WP_007015369.1">
    <property type="nucleotide sequence ID" value="NZ_AGFM01000073.1"/>
</dbReference>
<dbReference type="AlphaFoldDB" id="G6EJE0"/>
<evidence type="ECO:0000313" key="1">
    <source>
        <dbReference type="EMBL" id="EHJ58581.1"/>
    </source>
</evidence>
<evidence type="ECO:0000313" key="2">
    <source>
        <dbReference type="Proteomes" id="UP000004030"/>
    </source>
</evidence>
<dbReference type="Proteomes" id="UP000004030">
    <property type="component" value="Unassembled WGS sequence"/>
</dbReference>
<gene>
    <name evidence="1" type="ORF">NSU_4461</name>
</gene>
<accession>G6EJE0</accession>
<name>G6EJE0_9SPHN</name>
<comment type="caution">
    <text evidence="1">The sequence shown here is derived from an EMBL/GenBank/DDBJ whole genome shotgun (WGS) entry which is preliminary data.</text>
</comment>
<dbReference type="EMBL" id="AGFM01000073">
    <property type="protein sequence ID" value="EHJ58581.1"/>
    <property type="molecule type" value="Genomic_DNA"/>
</dbReference>